<dbReference type="Pfam" id="PF18073">
    <property type="entry name" value="Zn_ribbon_LapB"/>
    <property type="match status" value="1"/>
</dbReference>
<evidence type="ECO:0000259" key="2">
    <source>
        <dbReference type="Pfam" id="PF18073"/>
    </source>
</evidence>
<sequence>MLTAVKSLWRRLTTSINGTPRFRLDPFEPLSPQPDRELDVLLERLPVDADTLETHLALAELFRKRGQTDRAIRVHETLLESVLEREERNRIRVELAQDYFSAGFLGRAESVLEEMILGDGELYSAQAFRLWLTVLEREHEWGKAIALVRKYGDPGSGNIRLANLYCEQAHLLKSTGDEAGARAALKEARKLSNSARTFIVSAEVETAMGHYHRAIRLLKEALNRDVRRIDVVLPALKSLVRLTGGEAGLRRYLEELYDRHPSHRVLESLLDLVGPNDPKADIWQKELEDIVNSGASFGLMQRWLEQREDIGERARGVLVESLQRLKLRLSDVYQCNHCGFESATMLWFCPQCERWETAYSRHEQRVYKNEIDIAEP</sequence>
<dbReference type="Proteomes" id="UP000626148">
    <property type="component" value="Unassembled WGS sequence"/>
</dbReference>
<dbReference type="InterPro" id="IPR041166">
    <property type="entry name" value="Rubredoxin_2"/>
</dbReference>
<keyword evidence="1" id="KW-0479">Metal-binding</keyword>
<dbReference type="GO" id="GO:0046872">
    <property type="term" value="F:metal ion binding"/>
    <property type="evidence" value="ECO:0007669"/>
    <property type="project" value="UniProtKB-KW"/>
</dbReference>
<reference evidence="3" key="2">
    <citation type="submission" date="2020-09" db="EMBL/GenBank/DDBJ databases">
        <authorList>
            <person name="Sun Q."/>
            <person name="Kim S."/>
        </authorList>
    </citation>
    <scope>NUCLEOTIDE SEQUENCE</scope>
    <source>
        <strain evidence="3">KCTC 22169</strain>
    </source>
</reference>
<dbReference type="InterPro" id="IPR019734">
    <property type="entry name" value="TPR_rpt"/>
</dbReference>
<accession>A0A918NCU4</accession>
<name>A0A918NCU4_9GAMM</name>
<dbReference type="EMBL" id="BMXR01000007">
    <property type="protein sequence ID" value="GGX60834.1"/>
    <property type="molecule type" value="Genomic_DNA"/>
</dbReference>
<dbReference type="Gene3D" id="1.25.40.10">
    <property type="entry name" value="Tetratricopeptide repeat domain"/>
    <property type="match status" value="1"/>
</dbReference>
<gene>
    <name evidence="3" type="primary">lapB</name>
    <name evidence="3" type="ORF">GCM10007392_31070</name>
</gene>
<dbReference type="Pfam" id="PF13176">
    <property type="entry name" value="TPR_7"/>
    <property type="match status" value="1"/>
</dbReference>
<evidence type="ECO:0000313" key="4">
    <source>
        <dbReference type="Proteomes" id="UP000626148"/>
    </source>
</evidence>
<dbReference type="AlphaFoldDB" id="A0A918NCU4"/>
<feature type="domain" description="LapB rubredoxin metal binding" evidence="2">
    <location>
        <begin position="333"/>
        <end position="357"/>
    </location>
</feature>
<dbReference type="InterPro" id="IPR011990">
    <property type="entry name" value="TPR-like_helical_dom_sf"/>
</dbReference>
<dbReference type="SUPFAM" id="SSF48452">
    <property type="entry name" value="TPR-like"/>
    <property type="match status" value="1"/>
</dbReference>
<comment type="caution">
    <text evidence="3">The sequence shown here is derived from an EMBL/GenBank/DDBJ whole genome shotgun (WGS) entry which is preliminary data.</text>
</comment>
<evidence type="ECO:0000256" key="1">
    <source>
        <dbReference type="ARBA" id="ARBA00022723"/>
    </source>
</evidence>
<reference evidence="3" key="1">
    <citation type="journal article" date="2014" name="Int. J. Syst. Evol. Microbiol.">
        <title>Complete genome sequence of Corynebacterium casei LMG S-19264T (=DSM 44701T), isolated from a smear-ripened cheese.</title>
        <authorList>
            <consortium name="US DOE Joint Genome Institute (JGI-PGF)"/>
            <person name="Walter F."/>
            <person name="Albersmeier A."/>
            <person name="Kalinowski J."/>
            <person name="Ruckert C."/>
        </authorList>
    </citation>
    <scope>NUCLEOTIDE SEQUENCE</scope>
    <source>
        <strain evidence="3">KCTC 22169</strain>
    </source>
</reference>
<evidence type="ECO:0000313" key="3">
    <source>
        <dbReference type="EMBL" id="GGX60834.1"/>
    </source>
</evidence>
<keyword evidence="4" id="KW-1185">Reference proteome</keyword>
<protein>
    <submittedName>
        <fullName evidence="3">Lipopolysaccharide assembly protein B</fullName>
    </submittedName>
</protein>
<organism evidence="3 4">
    <name type="scientific">Saccharospirillum salsuginis</name>
    <dbReference type="NCBI Taxonomy" id="418750"/>
    <lineage>
        <taxon>Bacteria</taxon>
        <taxon>Pseudomonadati</taxon>
        <taxon>Pseudomonadota</taxon>
        <taxon>Gammaproteobacteria</taxon>
        <taxon>Oceanospirillales</taxon>
        <taxon>Saccharospirillaceae</taxon>
        <taxon>Saccharospirillum</taxon>
    </lineage>
</organism>
<dbReference type="RefSeq" id="WP_189610287.1">
    <property type="nucleotide sequence ID" value="NZ_BMXR01000007.1"/>
</dbReference>
<proteinExistence type="predicted"/>